<gene>
    <name evidence="3" type="ORF">MKZ38_004649</name>
</gene>
<name>A0AAD5RM56_9PEZI</name>
<evidence type="ECO:0000313" key="4">
    <source>
        <dbReference type="Proteomes" id="UP001201980"/>
    </source>
</evidence>
<dbReference type="GO" id="GO:0003700">
    <property type="term" value="F:DNA-binding transcription factor activity"/>
    <property type="evidence" value="ECO:0007669"/>
    <property type="project" value="TreeGrafter"/>
</dbReference>
<dbReference type="EMBL" id="JAKWBI020000273">
    <property type="protein sequence ID" value="KAJ2897482.1"/>
    <property type="molecule type" value="Genomic_DNA"/>
</dbReference>
<evidence type="ECO:0000256" key="2">
    <source>
        <dbReference type="SAM" id="MobiDB-lite"/>
    </source>
</evidence>
<dbReference type="GO" id="GO:0045944">
    <property type="term" value="P:positive regulation of transcription by RNA polymerase II"/>
    <property type="evidence" value="ECO:0007669"/>
    <property type="project" value="TreeGrafter"/>
</dbReference>
<dbReference type="GO" id="GO:0005634">
    <property type="term" value="C:nucleus"/>
    <property type="evidence" value="ECO:0007669"/>
    <property type="project" value="TreeGrafter"/>
</dbReference>
<feature type="region of interest" description="Disordered" evidence="2">
    <location>
        <begin position="1"/>
        <end position="40"/>
    </location>
</feature>
<sequence length="510" mass="55940">MAVAAIACNDSDEDGDDENSASSSSQSAPSLLVPASKMAEAAAAAPTPPCSLVQEERIVLDENFTTYDENLPGIQPISDPSLPISEGGAGGSDDVALRPMLSFRQSFSVTDNNTLWDLDPTPLYLDTPRLPLGSRREALLMRHFLENLAPAFDVGDPDRNFATTVPRNAATCPTLLAAVLIASSKHLRLISSGGEGDEEGCYYSVPPECLQYLVKASNECSVTVMDENLLAAAVLLRYVETVETPTPSLYALPLDMPTILTCQAPLLTPTGLHEAAFWAGLRQEIYLAAVHQKPVEVHLEYCSLDRSLITPVAATQEDEDAVWARRILLHLSDAMQHCFGYDKSVTTYNRLEQYSRRWMEARPKSFDPIFLERWPRLDGGEMGRNNESNNDGTAKRKIFPEILMLSNTAVAGLQYYHLTRILLTAHNPKVPRLGKRQKTAMQTVNDEIKNDVRILCGLAESISDVNPAHMASCMSIALAGDRFIRREEHCALRGILAKTSMAYGCPTSIV</sequence>
<evidence type="ECO:0000256" key="1">
    <source>
        <dbReference type="ARBA" id="ARBA00023242"/>
    </source>
</evidence>
<reference evidence="3" key="1">
    <citation type="submission" date="2022-07" db="EMBL/GenBank/DDBJ databases">
        <title>Draft genome sequence of Zalerion maritima ATCC 34329, a (micro)plastics degrading marine fungus.</title>
        <authorList>
            <person name="Paco A."/>
            <person name="Goncalves M.F.M."/>
            <person name="Rocha-Santos T.A.P."/>
            <person name="Alves A."/>
        </authorList>
    </citation>
    <scope>NUCLEOTIDE SEQUENCE</scope>
    <source>
        <strain evidence="3">ATCC 34329</strain>
    </source>
</reference>
<dbReference type="PANTHER" id="PTHR37534:SF2">
    <property type="entry name" value="N-ACETYLTRANSFERASE DOMAIN-CONTAINING PROTEIN"/>
    <property type="match status" value="1"/>
</dbReference>
<keyword evidence="1" id="KW-0539">Nucleus</keyword>
<accession>A0AAD5RM56</accession>
<feature type="compositionally biased region" description="Low complexity" evidence="2">
    <location>
        <begin position="20"/>
        <end position="40"/>
    </location>
</feature>
<dbReference type="GO" id="GO:0000976">
    <property type="term" value="F:transcription cis-regulatory region binding"/>
    <property type="evidence" value="ECO:0007669"/>
    <property type="project" value="TreeGrafter"/>
</dbReference>
<organism evidence="3 4">
    <name type="scientific">Zalerion maritima</name>
    <dbReference type="NCBI Taxonomy" id="339359"/>
    <lineage>
        <taxon>Eukaryota</taxon>
        <taxon>Fungi</taxon>
        <taxon>Dikarya</taxon>
        <taxon>Ascomycota</taxon>
        <taxon>Pezizomycotina</taxon>
        <taxon>Sordariomycetes</taxon>
        <taxon>Lulworthiomycetidae</taxon>
        <taxon>Lulworthiales</taxon>
        <taxon>Lulworthiaceae</taxon>
        <taxon>Zalerion</taxon>
    </lineage>
</organism>
<protein>
    <submittedName>
        <fullName evidence="3">Uncharacterized protein</fullName>
    </submittedName>
</protein>
<feature type="compositionally biased region" description="Acidic residues" evidence="2">
    <location>
        <begin position="10"/>
        <end position="19"/>
    </location>
</feature>
<proteinExistence type="predicted"/>
<dbReference type="Proteomes" id="UP001201980">
    <property type="component" value="Unassembled WGS sequence"/>
</dbReference>
<comment type="caution">
    <text evidence="3">The sequence shown here is derived from an EMBL/GenBank/DDBJ whole genome shotgun (WGS) entry which is preliminary data.</text>
</comment>
<keyword evidence="4" id="KW-1185">Reference proteome</keyword>
<evidence type="ECO:0000313" key="3">
    <source>
        <dbReference type="EMBL" id="KAJ2897482.1"/>
    </source>
</evidence>
<dbReference type="AlphaFoldDB" id="A0AAD5RM56"/>
<dbReference type="PANTHER" id="PTHR37534">
    <property type="entry name" value="TRANSCRIPTIONAL ACTIVATOR PROTEIN UGA3"/>
    <property type="match status" value="1"/>
</dbReference>